<accession>A0A8C5TWD3</accession>
<dbReference type="Ensembl" id="ENSMCST00000012505.1">
    <property type="protein sequence ID" value="ENSMCSP00000012191.1"/>
    <property type="gene ID" value="ENSMCSG00000008643.1"/>
</dbReference>
<keyword evidence="4" id="KW-1185">Reference proteome</keyword>
<comment type="similarity">
    <text evidence="1">Belongs to the UPF0729 family.</text>
</comment>
<protein>
    <recommendedName>
        <fullName evidence="5">CR032 protein</fullName>
    </recommendedName>
</protein>
<proteinExistence type="inferred from homology"/>
<organism evidence="3 4">
    <name type="scientific">Malurus cyaneus samueli</name>
    <dbReference type="NCBI Taxonomy" id="2593467"/>
    <lineage>
        <taxon>Eukaryota</taxon>
        <taxon>Metazoa</taxon>
        <taxon>Chordata</taxon>
        <taxon>Craniata</taxon>
        <taxon>Vertebrata</taxon>
        <taxon>Euteleostomi</taxon>
        <taxon>Archelosauria</taxon>
        <taxon>Archosauria</taxon>
        <taxon>Dinosauria</taxon>
        <taxon>Saurischia</taxon>
        <taxon>Theropoda</taxon>
        <taxon>Coelurosauria</taxon>
        <taxon>Aves</taxon>
        <taxon>Neognathae</taxon>
        <taxon>Neoaves</taxon>
        <taxon>Telluraves</taxon>
        <taxon>Australaves</taxon>
        <taxon>Passeriformes</taxon>
        <taxon>Meliphagoidea</taxon>
        <taxon>Maluridae</taxon>
        <taxon>Malurus</taxon>
    </lineage>
</organism>
<evidence type="ECO:0000313" key="4">
    <source>
        <dbReference type="Proteomes" id="UP000694560"/>
    </source>
</evidence>
<evidence type="ECO:0000256" key="1">
    <source>
        <dbReference type="ARBA" id="ARBA00007959"/>
    </source>
</evidence>
<dbReference type="AlphaFoldDB" id="A0A8C5TWD3"/>
<evidence type="ECO:0000256" key="2">
    <source>
        <dbReference type="SAM" id="MobiDB-lite"/>
    </source>
</evidence>
<sequence length="70" mass="7976">MVCIPCIVIPFLLWFYRVPGALHLPVFAPLFRRLWPKKPVQEPADAKKTVQEPADGIFTKKSARIGKKTD</sequence>
<dbReference type="Pfam" id="PF14975">
    <property type="entry name" value="DUF4512"/>
    <property type="match status" value="1"/>
</dbReference>
<feature type="compositionally biased region" description="Basic residues" evidence="2">
    <location>
        <begin position="61"/>
        <end position="70"/>
    </location>
</feature>
<dbReference type="Proteomes" id="UP000694560">
    <property type="component" value="Unplaced"/>
</dbReference>
<evidence type="ECO:0008006" key="5">
    <source>
        <dbReference type="Google" id="ProtNLM"/>
    </source>
</evidence>
<dbReference type="PANTHER" id="PTHR13456">
    <property type="entry name" value="UPF0729 PROTEIN C18ORF32"/>
    <property type="match status" value="1"/>
</dbReference>
<reference evidence="3" key="1">
    <citation type="submission" date="2025-08" db="UniProtKB">
        <authorList>
            <consortium name="Ensembl"/>
        </authorList>
    </citation>
    <scope>IDENTIFICATION</scope>
</reference>
<evidence type="ECO:0000313" key="3">
    <source>
        <dbReference type="Ensembl" id="ENSMCSP00000012191.1"/>
    </source>
</evidence>
<dbReference type="InterPro" id="IPR026776">
    <property type="entry name" value="UPF0729_C18orf32-like"/>
</dbReference>
<dbReference type="PANTHER" id="PTHR13456:SF0">
    <property type="entry name" value="UPF0729 PROTEIN C18ORF32"/>
    <property type="match status" value="1"/>
</dbReference>
<feature type="region of interest" description="Disordered" evidence="2">
    <location>
        <begin position="42"/>
        <end position="70"/>
    </location>
</feature>
<reference evidence="3" key="2">
    <citation type="submission" date="2025-09" db="UniProtKB">
        <authorList>
            <consortium name="Ensembl"/>
        </authorList>
    </citation>
    <scope>IDENTIFICATION</scope>
</reference>
<name>A0A8C5TWD3_9PASS</name>
<dbReference type="OrthoDB" id="10062823at2759"/>